<keyword evidence="3" id="KW-1185">Reference proteome</keyword>
<gene>
    <name evidence="2" type="ORF">J2X09_005360</name>
</gene>
<comment type="caution">
    <text evidence="2">The sequence shown here is derived from an EMBL/GenBank/DDBJ whole genome shotgun (WGS) entry which is preliminary data.</text>
</comment>
<evidence type="ECO:0000313" key="3">
    <source>
        <dbReference type="Proteomes" id="UP001265550"/>
    </source>
</evidence>
<sequence length="447" mass="46983">MNKHSNTQAVRFTEFGLPWLLGPATGAALGALAWVVLPWATGLCIAFAFLVGVCTQRRQAFGFAWAYYLGALCFVPVAAWEQQRGLGNTSVMLTAWVLGSAAAAGLWALAVDRKGRATHTAARLVLVWFIALATPLGLMGVAHPLWGWSFAGDGFMGVFTLVVAPVMTAGLAFAIRSERDRGGQGAGWSWKSPRSLSVLLCVILVAKGVGDHTAVPKQAARAAALHSHWGQLGATAALSLEQRLQRVQSAASQFAASGGQPAIADLLITGVGAFGVKSRAEAEAFARDVADKHTLGAIPVGLGLSVRNDAQGGSAGGSREAVPALALARNDQEPMLFCAHGWRKQVFGWNGVSPGQVCAGGEHLFTYGGPLEPQRTMRMLLGDEVLLAGLQLGRQLVRPADAMLLATSSAGPGEALGQRMQAKHFKAMAMLLKTPHLMAVNRVNQVD</sequence>
<evidence type="ECO:0000256" key="1">
    <source>
        <dbReference type="SAM" id="Phobius"/>
    </source>
</evidence>
<dbReference type="Proteomes" id="UP001265550">
    <property type="component" value="Unassembled WGS sequence"/>
</dbReference>
<protein>
    <submittedName>
        <fullName evidence="2">Uncharacterized protein</fullName>
    </submittedName>
</protein>
<evidence type="ECO:0000313" key="2">
    <source>
        <dbReference type="EMBL" id="MDR7097584.1"/>
    </source>
</evidence>
<organism evidence="2 3">
    <name type="scientific">Hydrogenophaga laconesensis</name>
    <dbReference type="NCBI Taxonomy" id="1805971"/>
    <lineage>
        <taxon>Bacteria</taxon>
        <taxon>Pseudomonadati</taxon>
        <taxon>Pseudomonadota</taxon>
        <taxon>Betaproteobacteria</taxon>
        <taxon>Burkholderiales</taxon>
        <taxon>Comamonadaceae</taxon>
        <taxon>Hydrogenophaga</taxon>
    </lineage>
</organism>
<accession>A0ABU1VJD0</accession>
<keyword evidence="1" id="KW-0472">Membrane</keyword>
<dbReference type="EMBL" id="JAVDWE010000034">
    <property type="protein sequence ID" value="MDR7097584.1"/>
    <property type="molecule type" value="Genomic_DNA"/>
</dbReference>
<proteinExistence type="predicted"/>
<feature type="transmembrane region" description="Helical" evidence="1">
    <location>
        <begin position="121"/>
        <end position="142"/>
    </location>
</feature>
<feature type="transmembrane region" description="Helical" evidence="1">
    <location>
        <begin position="60"/>
        <end position="79"/>
    </location>
</feature>
<keyword evidence="1" id="KW-1133">Transmembrane helix</keyword>
<reference evidence="2 3" key="1">
    <citation type="submission" date="2023-07" db="EMBL/GenBank/DDBJ databases">
        <title>Sorghum-associated microbial communities from plants grown in Nebraska, USA.</title>
        <authorList>
            <person name="Schachtman D."/>
        </authorList>
    </citation>
    <scope>NUCLEOTIDE SEQUENCE [LARGE SCALE GENOMIC DNA]</scope>
    <source>
        <strain evidence="2 3">BE240</strain>
    </source>
</reference>
<feature type="transmembrane region" description="Helical" evidence="1">
    <location>
        <begin position="154"/>
        <end position="175"/>
    </location>
</feature>
<feature type="transmembrane region" description="Helical" evidence="1">
    <location>
        <begin position="27"/>
        <end position="53"/>
    </location>
</feature>
<name>A0ABU1VJD0_9BURK</name>
<feature type="transmembrane region" description="Helical" evidence="1">
    <location>
        <begin position="91"/>
        <end position="109"/>
    </location>
</feature>
<keyword evidence="1" id="KW-0812">Transmembrane</keyword>
<dbReference type="RefSeq" id="WP_204734750.1">
    <property type="nucleotide sequence ID" value="NZ_JAVDWE010000034.1"/>
</dbReference>